<keyword evidence="1" id="KW-0472">Membrane</keyword>
<dbReference type="EMBL" id="CP007142">
    <property type="protein sequence ID" value="AJQ94319.1"/>
    <property type="molecule type" value="Genomic_DNA"/>
</dbReference>
<keyword evidence="1" id="KW-1133">Transmembrane helix</keyword>
<evidence type="ECO:0008006" key="4">
    <source>
        <dbReference type="Google" id="ProtNLM"/>
    </source>
</evidence>
<dbReference type="STRING" id="1445510.YC6258_02281"/>
<feature type="transmembrane region" description="Helical" evidence="1">
    <location>
        <begin position="6"/>
        <end position="26"/>
    </location>
</feature>
<keyword evidence="1" id="KW-0812">Transmembrane</keyword>
<evidence type="ECO:0000313" key="3">
    <source>
        <dbReference type="Proteomes" id="UP000032266"/>
    </source>
</evidence>
<dbReference type="KEGG" id="gsn:YC6258_02281"/>
<evidence type="ECO:0000313" key="2">
    <source>
        <dbReference type="EMBL" id="AJQ94319.1"/>
    </source>
</evidence>
<dbReference type="RefSeq" id="WP_044616871.1">
    <property type="nucleotide sequence ID" value="NZ_CP007142.1"/>
</dbReference>
<accession>A0A0C5VV84</accession>
<dbReference type="OrthoDB" id="5959530at2"/>
<sequence>MLSVQDLINAIVLVMVVAWVWHLLGIRQRAVVAARRHCQKLQLQFLDESVHLLRFRLRWVNGMLRLVRHYGFEFAVTGEQRYQGDVIMLGARVQLIELEPYPIQEDDFDAPVHHLH</sequence>
<dbReference type="HOGENOM" id="CLU_136199_0_0_6"/>
<proteinExistence type="predicted"/>
<name>A0A0C5VV84_9GAMM</name>
<dbReference type="AlphaFoldDB" id="A0A0C5VV84"/>
<evidence type="ECO:0000256" key="1">
    <source>
        <dbReference type="SAM" id="Phobius"/>
    </source>
</evidence>
<dbReference type="InterPro" id="IPR021732">
    <property type="entry name" value="DUF3301"/>
</dbReference>
<reference evidence="2 3" key="1">
    <citation type="submission" date="2014-01" db="EMBL/GenBank/DDBJ databases">
        <title>Full genme sequencing of cellulolytic bacterium Gynuella sunshinyii YC6258T gen. nov., sp. nov.</title>
        <authorList>
            <person name="Khan H."/>
            <person name="Chung E.J."/>
            <person name="Chung Y.R."/>
        </authorList>
    </citation>
    <scope>NUCLEOTIDE SEQUENCE [LARGE SCALE GENOMIC DNA]</scope>
    <source>
        <strain evidence="2 3">YC6258</strain>
    </source>
</reference>
<protein>
    <recommendedName>
        <fullName evidence="4">DUF3301 domain-containing protein</fullName>
    </recommendedName>
</protein>
<gene>
    <name evidence="2" type="ORF">YC6258_02281</name>
</gene>
<dbReference type="Pfam" id="PF11743">
    <property type="entry name" value="DUF3301"/>
    <property type="match status" value="1"/>
</dbReference>
<keyword evidence="3" id="KW-1185">Reference proteome</keyword>
<dbReference type="Proteomes" id="UP000032266">
    <property type="component" value="Chromosome"/>
</dbReference>
<organism evidence="2 3">
    <name type="scientific">Gynuella sunshinyii YC6258</name>
    <dbReference type="NCBI Taxonomy" id="1445510"/>
    <lineage>
        <taxon>Bacteria</taxon>
        <taxon>Pseudomonadati</taxon>
        <taxon>Pseudomonadota</taxon>
        <taxon>Gammaproteobacteria</taxon>
        <taxon>Oceanospirillales</taxon>
        <taxon>Saccharospirillaceae</taxon>
        <taxon>Gynuella</taxon>
    </lineage>
</organism>